<protein>
    <submittedName>
        <fullName evidence="2">Uncharacterized protein</fullName>
    </submittedName>
</protein>
<reference evidence="2" key="1">
    <citation type="submission" date="2018-06" db="EMBL/GenBank/DDBJ databases">
        <authorList>
            <person name="Zhirakovskaya E."/>
        </authorList>
    </citation>
    <scope>NUCLEOTIDE SEQUENCE</scope>
</reference>
<organism evidence="2">
    <name type="scientific">hydrothermal vent metagenome</name>
    <dbReference type="NCBI Taxonomy" id="652676"/>
    <lineage>
        <taxon>unclassified sequences</taxon>
        <taxon>metagenomes</taxon>
        <taxon>ecological metagenomes</taxon>
    </lineage>
</organism>
<dbReference type="EMBL" id="UOGK01000022">
    <property type="protein sequence ID" value="VAX35958.1"/>
    <property type="molecule type" value="Genomic_DNA"/>
</dbReference>
<accession>A0A3B1DIW8</accession>
<dbReference type="AlphaFoldDB" id="A0A3B1DIW8"/>
<feature type="region of interest" description="Disordered" evidence="1">
    <location>
        <begin position="25"/>
        <end position="53"/>
    </location>
</feature>
<sequence length="53" mass="5498">MRLPRAVMFCILLLAGLVVSGTAAQPAYGPPTPGSPASRGLTDPSPDRMIEAF</sequence>
<feature type="non-terminal residue" evidence="2">
    <location>
        <position position="53"/>
    </location>
</feature>
<gene>
    <name evidence="2" type="ORF">MNBD_PLANCTO03-905</name>
</gene>
<proteinExistence type="predicted"/>
<evidence type="ECO:0000256" key="1">
    <source>
        <dbReference type="SAM" id="MobiDB-lite"/>
    </source>
</evidence>
<name>A0A3B1DIW8_9ZZZZ</name>
<evidence type="ECO:0000313" key="2">
    <source>
        <dbReference type="EMBL" id="VAX35958.1"/>
    </source>
</evidence>